<organism evidence="2 3">
    <name type="scientific">Solicola gregarius</name>
    <dbReference type="NCBI Taxonomy" id="2908642"/>
    <lineage>
        <taxon>Bacteria</taxon>
        <taxon>Bacillati</taxon>
        <taxon>Actinomycetota</taxon>
        <taxon>Actinomycetes</taxon>
        <taxon>Propionibacteriales</taxon>
        <taxon>Nocardioidaceae</taxon>
        <taxon>Solicola</taxon>
    </lineage>
</organism>
<sequence length="201" mass="22126">MTIRPLNDLIAALRRRTPVTGRTRVLAVDGPSGSGKTSLAARLANAADRTGTPIPVVHLDDIYPGWDGLADAPGLLVDGVLRPLRDRGPAAYHRWDWERGEWAERHDVPATDALIVEGVGSGALACAPFLTMLAWVDAPRDVRMARGIDRDGETYRPHWERWAVQEVAMFAADGTRERADLRIDGDPSEPHSRDREVVLID</sequence>
<dbReference type="InterPro" id="IPR027417">
    <property type="entry name" value="P-loop_NTPase"/>
</dbReference>
<protein>
    <submittedName>
        <fullName evidence="2">4-amino-4-deoxy-L-arabinose transferase</fullName>
    </submittedName>
</protein>
<reference evidence="2" key="1">
    <citation type="submission" date="2022-01" db="EMBL/GenBank/DDBJ databases">
        <title>Nocardioidaceae gen. sp. A5X3R13.</title>
        <authorList>
            <person name="Lopez Marin M.A."/>
            <person name="Uhlik O."/>
        </authorList>
    </citation>
    <scope>NUCLEOTIDE SEQUENCE</scope>
    <source>
        <strain evidence="2">A5X3R13</strain>
    </source>
</reference>
<keyword evidence="3" id="KW-1185">Reference proteome</keyword>
<evidence type="ECO:0000313" key="3">
    <source>
        <dbReference type="Proteomes" id="UP001164390"/>
    </source>
</evidence>
<dbReference type="RefSeq" id="WP_271632955.1">
    <property type="nucleotide sequence ID" value="NZ_CP094970.1"/>
</dbReference>
<evidence type="ECO:0000313" key="2">
    <source>
        <dbReference type="EMBL" id="UYM04284.1"/>
    </source>
</evidence>
<feature type="region of interest" description="Disordered" evidence="1">
    <location>
        <begin position="181"/>
        <end position="201"/>
    </location>
</feature>
<dbReference type="EMBL" id="CP094970">
    <property type="protein sequence ID" value="UYM04284.1"/>
    <property type="molecule type" value="Genomic_DNA"/>
</dbReference>
<dbReference type="GO" id="GO:0016740">
    <property type="term" value="F:transferase activity"/>
    <property type="evidence" value="ECO:0007669"/>
    <property type="project" value="UniProtKB-KW"/>
</dbReference>
<dbReference type="Proteomes" id="UP001164390">
    <property type="component" value="Chromosome"/>
</dbReference>
<gene>
    <name evidence="2" type="ORF">L0C25_17305</name>
</gene>
<keyword evidence="2" id="KW-0808">Transferase</keyword>
<dbReference type="SUPFAM" id="SSF52540">
    <property type="entry name" value="P-loop containing nucleoside triphosphate hydrolases"/>
    <property type="match status" value="1"/>
</dbReference>
<name>A0AA46TFA7_9ACTN</name>
<proteinExistence type="predicted"/>
<dbReference type="AlphaFoldDB" id="A0AA46TFA7"/>
<accession>A0AA46TFA7</accession>
<dbReference type="Gene3D" id="3.40.50.300">
    <property type="entry name" value="P-loop containing nucleotide triphosphate hydrolases"/>
    <property type="match status" value="1"/>
</dbReference>
<evidence type="ECO:0000256" key="1">
    <source>
        <dbReference type="SAM" id="MobiDB-lite"/>
    </source>
</evidence>
<dbReference type="KEGG" id="sgrg:L0C25_17305"/>